<accession>A0ABR8R7V2</accession>
<gene>
    <name evidence="2" type="ORF">H9650_07060</name>
</gene>
<evidence type="ECO:0000256" key="1">
    <source>
        <dbReference type="SAM" id="Coils"/>
    </source>
</evidence>
<reference evidence="2 3" key="1">
    <citation type="submission" date="2020-08" db="EMBL/GenBank/DDBJ databases">
        <title>A Genomic Blueprint of the Chicken Gut Microbiome.</title>
        <authorList>
            <person name="Gilroy R."/>
            <person name="Ravi A."/>
            <person name="Getino M."/>
            <person name="Pursley I."/>
            <person name="Horton D.L."/>
            <person name="Alikhan N.-F."/>
            <person name="Baker D."/>
            <person name="Gharbi K."/>
            <person name="Hall N."/>
            <person name="Watson M."/>
            <person name="Adriaenssens E.M."/>
            <person name="Foster-Nyarko E."/>
            <person name="Jarju S."/>
            <person name="Secka A."/>
            <person name="Antonio M."/>
            <person name="Oren A."/>
            <person name="Chaudhuri R."/>
            <person name="La Ragione R.M."/>
            <person name="Hildebrand F."/>
            <person name="Pallen M.J."/>
        </authorList>
    </citation>
    <scope>NUCLEOTIDE SEQUENCE [LARGE SCALE GENOMIC DNA]</scope>
    <source>
        <strain evidence="2 3">Sa2BUA9</strain>
    </source>
</reference>
<evidence type="ECO:0000313" key="2">
    <source>
        <dbReference type="EMBL" id="MBD7943876.1"/>
    </source>
</evidence>
<name>A0ABR8R7V2_9BACI</name>
<evidence type="ECO:0000313" key="3">
    <source>
        <dbReference type="Proteomes" id="UP000640786"/>
    </source>
</evidence>
<dbReference type="Gene3D" id="3.30.1490.480">
    <property type="entry name" value="Endolytic murein transglycosylase"/>
    <property type="match status" value="1"/>
</dbReference>
<proteinExistence type="predicted"/>
<organism evidence="2 3">
    <name type="scientific">Psychrobacillus faecigallinarum</name>
    <dbReference type="NCBI Taxonomy" id="2762235"/>
    <lineage>
        <taxon>Bacteria</taxon>
        <taxon>Bacillati</taxon>
        <taxon>Bacillota</taxon>
        <taxon>Bacilli</taxon>
        <taxon>Bacillales</taxon>
        <taxon>Bacillaceae</taxon>
        <taxon>Psychrobacillus</taxon>
    </lineage>
</organism>
<comment type="caution">
    <text evidence="2">The sequence shown here is derived from an EMBL/GenBank/DDBJ whole genome shotgun (WGS) entry which is preliminary data.</text>
</comment>
<keyword evidence="1" id="KW-0175">Coiled coil</keyword>
<dbReference type="RefSeq" id="WP_191696865.1">
    <property type="nucleotide sequence ID" value="NZ_JACSQO010000002.1"/>
</dbReference>
<protein>
    <submittedName>
        <fullName evidence="2">Endolytic transglycosylase MltG</fullName>
    </submittedName>
</protein>
<keyword evidence="3" id="KW-1185">Reference proteome</keyword>
<dbReference type="EMBL" id="JACSQO010000002">
    <property type="protein sequence ID" value="MBD7943876.1"/>
    <property type="molecule type" value="Genomic_DNA"/>
</dbReference>
<feature type="coiled-coil region" evidence="1">
    <location>
        <begin position="40"/>
        <end position="74"/>
    </location>
</feature>
<dbReference type="Proteomes" id="UP000640786">
    <property type="component" value="Unassembled WGS sequence"/>
</dbReference>
<sequence length="153" mass="16980">MKKTAIRFLGIGLFLAGTIIQLEHRLSNEDISSAGDAQAYKQSQQELSEVKKQLAQLQLNLNNAQKEQPKQNETEVSKQEVSSPTVNTFSLAIKSGMTSSDISLVLEEAGVIQNKMDFENYIVDQGLSSRIQIGTYEVDSKMTIKQITELITN</sequence>